<accession>A0ABQ5J156</accession>
<evidence type="ECO:0000313" key="4">
    <source>
        <dbReference type="Proteomes" id="UP001151760"/>
    </source>
</evidence>
<dbReference type="InterPro" id="IPR013103">
    <property type="entry name" value="RVT_2"/>
</dbReference>
<feature type="domain" description="Reverse transcriptase Ty1/copia-type" evidence="2">
    <location>
        <begin position="125"/>
        <end position="231"/>
    </location>
</feature>
<dbReference type="EMBL" id="BQNB010021424">
    <property type="protein sequence ID" value="GJU06236.1"/>
    <property type="molecule type" value="Genomic_DNA"/>
</dbReference>
<reference evidence="3" key="1">
    <citation type="journal article" date="2022" name="Int. J. Mol. Sci.">
        <title>Draft Genome of Tanacetum Coccineum: Genomic Comparison of Closely Related Tanacetum-Family Plants.</title>
        <authorList>
            <person name="Yamashiro T."/>
            <person name="Shiraishi A."/>
            <person name="Nakayama K."/>
            <person name="Satake H."/>
        </authorList>
    </citation>
    <scope>NUCLEOTIDE SEQUENCE</scope>
</reference>
<organism evidence="3 4">
    <name type="scientific">Tanacetum coccineum</name>
    <dbReference type="NCBI Taxonomy" id="301880"/>
    <lineage>
        <taxon>Eukaryota</taxon>
        <taxon>Viridiplantae</taxon>
        <taxon>Streptophyta</taxon>
        <taxon>Embryophyta</taxon>
        <taxon>Tracheophyta</taxon>
        <taxon>Spermatophyta</taxon>
        <taxon>Magnoliopsida</taxon>
        <taxon>eudicotyledons</taxon>
        <taxon>Gunneridae</taxon>
        <taxon>Pentapetalae</taxon>
        <taxon>asterids</taxon>
        <taxon>campanulids</taxon>
        <taxon>Asterales</taxon>
        <taxon>Asteraceae</taxon>
        <taxon>Asteroideae</taxon>
        <taxon>Anthemideae</taxon>
        <taxon>Anthemidinae</taxon>
        <taxon>Tanacetum</taxon>
    </lineage>
</organism>
<keyword evidence="4" id="KW-1185">Reference proteome</keyword>
<gene>
    <name evidence="3" type="ORF">Tco_1122666</name>
</gene>
<evidence type="ECO:0000259" key="2">
    <source>
        <dbReference type="Pfam" id="PF07727"/>
    </source>
</evidence>
<dbReference type="Pfam" id="PF07727">
    <property type="entry name" value="RVT_2"/>
    <property type="match status" value="1"/>
</dbReference>
<reference evidence="3" key="2">
    <citation type="submission" date="2022-01" db="EMBL/GenBank/DDBJ databases">
        <authorList>
            <person name="Yamashiro T."/>
            <person name="Shiraishi A."/>
            <person name="Satake H."/>
            <person name="Nakayama K."/>
        </authorList>
    </citation>
    <scope>NUCLEOTIDE SEQUENCE</scope>
</reference>
<evidence type="ECO:0000256" key="1">
    <source>
        <dbReference type="SAM" id="MobiDB-lite"/>
    </source>
</evidence>
<dbReference type="Proteomes" id="UP001151760">
    <property type="component" value="Unassembled WGS sequence"/>
</dbReference>
<feature type="region of interest" description="Disordered" evidence="1">
    <location>
        <begin position="41"/>
        <end position="69"/>
    </location>
</feature>
<evidence type="ECO:0000313" key="3">
    <source>
        <dbReference type="EMBL" id="GJU06236.1"/>
    </source>
</evidence>
<proteinExistence type="predicted"/>
<comment type="caution">
    <text evidence="3">The sequence shown here is derived from an EMBL/GenBank/DDBJ whole genome shotgun (WGS) entry which is preliminary data.</text>
</comment>
<feature type="compositionally biased region" description="Polar residues" evidence="1">
    <location>
        <begin position="46"/>
        <end position="69"/>
    </location>
</feature>
<protein>
    <submittedName>
        <fullName evidence="3">Retrovirus-related pol polyprotein from transposon TNT 1-94</fullName>
    </submittedName>
</protein>
<sequence length="233" mass="26643">MMEYRTTIDMHEWDLVFQPVFDEFFSPPASVASLVPVKEAPAPVESTGSPSSTTVDQDASSPKTISKESLSSDVIPTTVYSDTPISEHLISVKPKTYKDALTQSSWIEAMQEEIHEFEHELGGILKNKARLVARGYRQEEGIDFEESFAPIARLEVVWIFLAFAAHMNMIVYQMDVKMTFLNSILREEAYVRQPDGFVDPDNPNHVYRLKKARYRLKQALRVWYDLLSSFLLS</sequence>
<name>A0ABQ5J156_9ASTR</name>